<name>A0A8B9HXP0_ASTMX</name>
<dbReference type="PROSITE" id="PS50041">
    <property type="entry name" value="C_TYPE_LECTIN_2"/>
    <property type="match status" value="1"/>
</dbReference>
<dbReference type="Pfam" id="PF00059">
    <property type="entry name" value="Lectin_C"/>
    <property type="match status" value="1"/>
</dbReference>
<dbReference type="PANTHER" id="PTHR45784">
    <property type="entry name" value="C-TYPE LECTIN DOMAIN FAMILY 20 MEMBER A-RELATED"/>
    <property type="match status" value="1"/>
</dbReference>
<dbReference type="SUPFAM" id="SSF56436">
    <property type="entry name" value="C-type lectin-like"/>
    <property type="match status" value="1"/>
</dbReference>
<dbReference type="InterPro" id="IPR001304">
    <property type="entry name" value="C-type_lectin-like"/>
</dbReference>
<dbReference type="Ensembl" id="ENSAMXT00005020648.1">
    <property type="protein sequence ID" value="ENSAMXP00005018687.1"/>
    <property type="gene ID" value="ENSAMXG00005009727.1"/>
</dbReference>
<proteinExistence type="predicted"/>
<dbReference type="SMART" id="SM00034">
    <property type="entry name" value="CLECT"/>
    <property type="match status" value="1"/>
</dbReference>
<feature type="domain" description="C-type lectin" evidence="1">
    <location>
        <begin position="36"/>
        <end position="151"/>
    </location>
</feature>
<accession>A0A8B9HXP0</accession>
<protein>
    <recommendedName>
        <fullName evidence="1">C-type lectin domain-containing protein</fullName>
    </recommendedName>
</protein>
<evidence type="ECO:0000259" key="1">
    <source>
        <dbReference type="PROSITE" id="PS50041"/>
    </source>
</evidence>
<evidence type="ECO:0000313" key="2">
    <source>
        <dbReference type="Ensembl" id="ENSAMXP00005018687.1"/>
    </source>
</evidence>
<organism evidence="2 3">
    <name type="scientific">Astyanax mexicanus</name>
    <name type="common">Blind cave fish</name>
    <name type="synonym">Astyanax fasciatus mexicanus</name>
    <dbReference type="NCBI Taxonomy" id="7994"/>
    <lineage>
        <taxon>Eukaryota</taxon>
        <taxon>Metazoa</taxon>
        <taxon>Chordata</taxon>
        <taxon>Craniata</taxon>
        <taxon>Vertebrata</taxon>
        <taxon>Euteleostomi</taxon>
        <taxon>Actinopterygii</taxon>
        <taxon>Neopterygii</taxon>
        <taxon>Teleostei</taxon>
        <taxon>Ostariophysi</taxon>
        <taxon>Characiformes</taxon>
        <taxon>Characoidei</taxon>
        <taxon>Acestrorhamphidae</taxon>
        <taxon>Acestrorhamphinae</taxon>
        <taxon>Astyanax</taxon>
    </lineage>
</organism>
<sequence>MFRICYYSLCLCVMCSPNSFNPTALWTLCLGRTTQFRVMTQAMVWTEAQKYCRDYFTDLVTIHNQEEMNTIIAKVNGTITHFWIGLMPKMENNSTPLIFTWVWSDGSNASYRYWNTGQPGAGIGSCGELRSEDAYKWTAIDCNLLHYFVCYYRK</sequence>
<evidence type="ECO:0000313" key="3">
    <source>
        <dbReference type="Proteomes" id="UP000694621"/>
    </source>
</evidence>
<dbReference type="InterPro" id="IPR016186">
    <property type="entry name" value="C-type_lectin-like/link_sf"/>
</dbReference>
<dbReference type="InterPro" id="IPR016187">
    <property type="entry name" value="CTDL_fold"/>
</dbReference>
<dbReference type="AlphaFoldDB" id="A0A8B9HXP0"/>
<dbReference type="Gene3D" id="3.10.100.10">
    <property type="entry name" value="Mannose-Binding Protein A, subunit A"/>
    <property type="match status" value="1"/>
</dbReference>
<reference evidence="2" key="1">
    <citation type="submission" date="2025-08" db="UniProtKB">
        <authorList>
            <consortium name="Ensembl"/>
        </authorList>
    </citation>
    <scope>IDENTIFICATION</scope>
</reference>
<dbReference type="PANTHER" id="PTHR45784:SF3">
    <property type="entry name" value="C-TYPE LECTIN DOMAIN FAMILY 4 MEMBER K-LIKE-RELATED"/>
    <property type="match status" value="1"/>
</dbReference>
<dbReference type="Proteomes" id="UP000694621">
    <property type="component" value="Unplaced"/>
</dbReference>
<dbReference type="OrthoDB" id="6369810at2759"/>